<feature type="domain" description="Subtilisin-like protease fibronectin type-III" evidence="16">
    <location>
        <begin position="711"/>
        <end position="804"/>
    </location>
</feature>
<dbReference type="InterPro" id="IPR041469">
    <property type="entry name" value="Subtilisin-like_FN3"/>
</dbReference>
<dbReference type="Gene3D" id="2.60.120.380">
    <property type="match status" value="1"/>
</dbReference>
<dbReference type="GO" id="GO:0006508">
    <property type="term" value="P:proteolysis"/>
    <property type="evidence" value="ECO:0007669"/>
    <property type="project" value="UniProtKB-KW"/>
</dbReference>
<organism evidence="17 18">
    <name type="scientific">Agrococcus pavilionensis RW1</name>
    <dbReference type="NCBI Taxonomy" id="1330458"/>
    <lineage>
        <taxon>Bacteria</taxon>
        <taxon>Bacillati</taxon>
        <taxon>Actinomycetota</taxon>
        <taxon>Actinomycetes</taxon>
        <taxon>Micrococcales</taxon>
        <taxon>Microbacteriaceae</taxon>
        <taxon>Agrococcus</taxon>
    </lineage>
</organism>
<evidence type="ECO:0000256" key="3">
    <source>
        <dbReference type="ARBA" id="ARBA00022670"/>
    </source>
</evidence>
<dbReference type="InterPro" id="IPR000209">
    <property type="entry name" value="Peptidase_S8/S53_dom"/>
</dbReference>
<keyword evidence="7" id="KW-0325">Glycoprotein</keyword>
<comment type="caution">
    <text evidence="17">The sequence shown here is derived from an EMBL/GenBank/DDBJ whole genome shotgun (WGS) entry which is preliminary data.</text>
</comment>
<dbReference type="GO" id="GO:0005576">
    <property type="term" value="C:extracellular region"/>
    <property type="evidence" value="ECO:0007669"/>
    <property type="project" value="UniProtKB-SubCell"/>
</dbReference>
<dbReference type="PROSITE" id="PS00136">
    <property type="entry name" value="SUBTILASE_ASP"/>
    <property type="match status" value="1"/>
</dbReference>
<dbReference type="PANTHER" id="PTHR10795">
    <property type="entry name" value="PROPROTEIN CONVERTASE SUBTILISIN/KEXIN"/>
    <property type="match status" value="1"/>
</dbReference>
<keyword evidence="5 9" id="KW-0378">Hydrolase</keyword>
<dbReference type="OrthoDB" id="614750at2"/>
<dbReference type="PRINTS" id="PR00723">
    <property type="entry name" value="SUBTILISIN"/>
</dbReference>
<evidence type="ECO:0000256" key="8">
    <source>
        <dbReference type="PIRSR" id="PIRSR615500-1"/>
    </source>
</evidence>
<keyword evidence="3 9" id="KW-0645">Protease</keyword>
<dbReference type="InterPro" id="IPR010259">
    <property type="entry name" value="S8pro/Inhibitor_I9"/>
</dbReference>
<dbReference type="Gene3D" id="2.60.40.2310">
    <property type="match status" value="1"/>
</dbReference>
<evidence type="ECO:0000256" key="5">
    <source>
        <dbReference type="ARBA" id="ARBA00022801"/>
    </source>
</evidence>
<evidence type="ECO:0000256" key="6">
    <source>
        <dbReference type="ARBA" id="ARBA00022825"/>
    </source>
</evidence>
<evidence type="ECO:0000259" key="16">
    <source>
        <dbReference type="Pfam" id="PF17766"/>
    </source>
</evidence>
<dbReference type="RefSeq" id="WP_021009814.1">
    <property type="nucleotide sequence ID" value="NZ_ASHR01000014.1"/>
</dbReference>
<comment type="subcellular location">
    <subcellularLocation>
        <location evidence="1">Secreted</location>
    </subcellularLocation>
</comment>
<dbReference type="Pfam" id="PF17766">
    <property type="entry name" value="fn3_6"/>
    <property type="match status" value="1"/>
</dbReference>
<keyword evidence="6 9" id="KW-0720">Serine protease</keyword>
<sequence>MSTLNSKRVRLRRGIALTTALALSAGASVLGAAAASAAPQSPSIDTSGFESGRYIVVLKDDAMATYRGGLQGLARTAPVGTRSIDVDSPAANAYAAHLESTQSQVATSIGAEIDASLTVTMNGFVADLSTEQALELARDGRVSQIFPDEILQITQSPANEYLELENLWNEVGRQEEAGAGVVVGILDTGIAPENPLFAGDPLGTTPGAEPYLDGDTIVFEKADGTTFTGYCEEGEQFSADDCSTKIVSARYYVDGFGEADLGDASVGEYVSPRDGDGHGSHTASTAAGNADVPISSAGGADLGTMSGVAPEARIAAYKVCWTGPDPSVTTDDGCATSDSIQAIEQATIDGVDVINYSIGGGAATSVATPTDIAFLGAAAAGVFVSASAGNAGPGASTLDHASPWYTTVAATTVPNYEATIILPGDERIPGASITVPMGEDAEPVTGEFIYAGDIPAAGQQAARAALCLPGTLDAERAAGMIVLCDRGENARAEKSQVVADAGGIASVLVNVTPGSIDLDDHAVPTVHADAQYRDELLAAARTPGTVITLEAGNSSGIETPAPVVAGFSSRGPAVAEGGDVLKPDIAAPGVGIIAATANPEDGEPTFSFLSGTSMAAPHVAGLAAIYLGAKPLATPAEVKSALMTTATDVVNADGTPSTDPWAQGAGFVNTQSMLDPGLIYQNGTADWFGYLRGLGYVLPDEWVGSPIDPSDVNIASIAIGALAGTQTVTRTVTALEPGQYTASTSGMPGVDVSVSPSTLSFTEAGQTATFEVTFDVTTAPLSTWSSGFLTWNSSEHAVRSPLAVQPVAVAAPEWVEGIGTSGETPVTVVSGIDATIPIDANGLAKFAQLGADQGADGDLWIYPFQIPAGELVHYITLDAADDTSDFDLYIQRLNASGTPVEQWVSGTGAADEAVMLEAPQAGSYRAIAVLYAVGSEGAPSSFEVDHVGVGDGQQEGMFRTEPAAIDGALGESSTFEVKWNGLAIDSEYLGVLEYGGTSERTIVRVTTGDVTMPTPDRLAGADRFETAVAISQEGFPEGADTVYVASGERFPDGLAAAPAAASDDAPLLLTRAGFLPDAIAEEIERLSPELVVIVGGEPSVSPAVAAELEGLATEVVRIGGVDRYETSRLIAEYAFEGSESAFIATGRNFPDALSAGAAAGSMDAPILLVDGKADDIDAGTLAELDRLGADSVYLLGDQASMSNGIELDFDNEGLVVHRFAGSDRFQTAVLVNQAIFDGPVPRMFIASGMKFPDALSASALAAAEGSPLYLATSSCINSSIVTESLRLGQPPVTLLGDETTLSAAVAEYAICP</sequence>
<feature type="domain" description="Inhibitor I9" evidence="15">
    <location>
        <begin position="53"/>
        <end position="153"/>
    </location>
</feature>
<dbReference type="SUPFAM" id="SSF52743">
    <property type="entry name" value="Subtilisin-like"/>
    <property type="match status" value="1"/>
</dbReference>
<evidence type="ECO:0000259" key="15">
    <source>
        <dbReference type="Pfam" id="PF05922"/>
    </source>
</evidence>
<keyword evidence="4 12" id="KW-0732">Signal</keyword>
<dbReference type="PROSITE" id="PS00138">
    <property type="entry name" value="SUBTILASE_SER"/>
    <property type="match status" value="1"/>
</dbReference>
<dbReference type="InterPro" id="IPR007253">
    <property type="entry name" value="Cell_wall-bd_2"/>
</dbReference>
<evidence type="ECO:0000256" key="4">
    <source>
        <dbReference type="ARBA" id="ARBA00022729"/>
    </source>
</evidence>
<dbReference type="InterPro" id="IPR015500">
    <property type="entry name" value="Peptidase_S8_subtilisin-rel"/>
</dbReference>
<dbReference type="Pfam" id="PF04122">
    <property type="entry name" value="CW_binding_2"/>
    <property type="match status" value="3"/>
</dbReference>
<feature type="active site" description="Charge relay system" evidence="8 9">
    <location>
        <position position="613"/>
    </location>
</feature>
<dbReference type="CDD" id="cd04852">
    <property type="entry name" value="Peptidases_S8_3"/>
    <property type="match status" value="1"/>
</dbReference>
<evidence type="ECO:0000256" key="9">
    <source>
        <dbReference type="PROSITE-ProRule" id="PRU01240"/>
    </source>
</evidence>
<dbReference type="Pfam" id="PF02225">
    <property type="entry name" value="PA"/>
    <property type="match status" value="1"/>
</dbReference>
<dbReference type="PROSITE" id="PS51892">
    <property type="entry name" value="SUBTILASE"/>
    <property type="match status" value="1"/>
</dbReference>
<evidence type="ECO:0000313" key="18">
    <source>
        <dbReference type="Proteomes" id="UP000016462"/>
    </source>
</evidence>
<evidence type="ECO:0000256" key="11">
    <source>
        <dbReference type="SAM" id="MobiDB-lite"/>
    </source>
</evidence>
<protein>
    <recommendedName>
        <fullName evidence="19">PA domain-containing protein</fullName>
    </recommendedName>
</protein>
<dbReference type="CDD" id="cd02120">
    <property type="entry name" value="PA_subtilisin_like"/>
    <property type="match status" value="1"/>
</dbReference>
<reference evidence="17 18" key="1">
    <citation type="journal article" date="2013" name="Genome Announc.">
        <title>First draft genome sequence from a member of the genus agrococcus, isolated from modern microbialites.</title>
        <authorList>
            <person name="White R.A.III."/>
            <person name="Grassa C.J."/>
            <person name="Suttle C.A."/>
        </authorList>
    </citation>
    <scope>NUCLEOTIDE SEQUENCE [LARGE SCALE GENOMIC DNA]</scope>
    <source>
        <strain evidence="17 18">RW1</strain>
    </source>
</reference>
<dbReference type="Gene3D" id="3.40.50.12090">
    <property type="match status" value="2"/>
</dbReference>
<feature type="region of interest" description="Disordered" evidence="11">
    <location>
        <begin position="267"/>
        <end position="290"/>
    </location>
</feature>
<evidence type="ECO:0000313" key="17">
    <source>
        <dbReference type="EMBL" id="ERG64796.1"/>
    </source>
</evidence>
<feature type="active site" description="Charge relay system" evidence="8 9">
    <location>
        <position position="187"/>
    </location>
</feature>
<dbReference type="Pfam" id="PF00082">
    <property type="entry name" value="Peptidase_S8"/>
    <property type="match status" value="1"/>
</dbReference>
<dbReference type="InterPro" id="IPR036852">
    <property type="entry name" value="Peptidase_S8/S53_dom_sf"/>
</dbReference>
<dbReference type="InterPro" id="IPR003137">
    <property type="entry name" value="PA_domain"/>
</dbReference>
<dbReference type="InterPro" id="IPR023828">
    <property type="entry name" value="Peptidase_S8_Ser-AS"/>
</dbReference>
<evidence type="ECO:0000256" key="10">
    <source>
        <dbReference type="RuleBase" id="RU003355"/>
    </source>
</evidence>
<evidence type="ECO:0008006" key="19">
    <source>
        <dbReference type="Google" id="ProtNLM"/>
    </source>
</evidence>
<dbReference type="Gene3D" id="3.50.30.30">
    <property type="match status" value="1"/>
</dbReference>
<accession>U1MSA5</accession>
<dbReference type="Proteomes" id="UP000016462">
    <property type="component" value="Unassembled WGS sequence"/>
</dbReference>
<dbReference type="InterPro" id="IPR034197">
    <property type="entry name" value="Peptidases_S8_3"/>
</dbReference>
<dbReference type="Gene3D" id="3.40.50.200">
    <property type="entry name" value="Peptidase S8/S53 domain"/>
    <property type="match status" value="1"/>
</dbReference>
<feature type="chain" id="PRO_5004616103" description="PA domain-containing protein" evidence="12">
    <location>
        <begin position="38"/>
        <end position="1312"/>
    </location>
</feature>
<feature type="signal peptide" evidence="12">
    <location>
        <begin position="1"/>
        <end position="37"/>
    </location>
</feature>
<dbReference type="InterPro" id="IPR045051">
    <property type="entry name" value="SBT"/>
</dbReference>
<evidence type="ECO:0000256" key="7">
    <source>
        <dbReference type="ARBA" id="ARBA00023180"/>
    </source>
</evidence>
<dbReference type="Pfam" id="PF05922">
    <property type="entry name" value="Inhibitor_I9"/>
    <property type="match status" value="1"/>
</dbReference>
<comment type="similarity">
    <text evidence="2 9 10">Belongs to the peptidase S8 family.</text>
</comment>
<keyword evidence="18" id="KW-1185">Reference proteome</keyword>
<name>U1MSA5_9MICO</name>
<proteinExistence type="inferred from homology"/>
<feature type="active site" description="Charge relay system" evidence="8 9">
    <location>
        <position position="278"/>
    </location>
</feature>
<evidence type="ECO:0000259" key="13">
    <source>
        <dbReference type="Pfam" id="PF00082"/>
    </source>
</evidence>
<dbReference type="InterPro" id="IPR023827">
    <property type="entry name" value="Peptidase_S8_Asp-AS"/>
</dbReference>
<evidence type="ECO:0000259" key="14">
    <source>
        <dbReference type="Pfam" id="PF02225"/>
    </source>
</evidence>
<gene>
    <name evidence="17" type="ORF">L332_10095</name>
</gene>
<feature type="domain" description="Peptidase S8/S53" evidence="13">
    <location>
        <begin position="178"/>
        <end position="652"/>
    </location>
</feature>
<evidence type="ECO:0000256" key="12">
    <source>
        <dbReference type="SAM" id="SignalP"/>
    </source>
</evidence>
<dbReference type="EMBL" id="ASHR01000014">
    <property type="protein sequence ID" value="ERG64796.1"/>
    <property type="molecule type" value="Genomic_DNA"/>
</dbReference>
<dbReference type="GO" id="GO:0004252">
    <property type="term" value="F:serine-type endopeptidase activity"/>
    <property type="evidence" value="ECO:0007669"/>
    <property type="project" value="UniProtKB-UniRule"/>
</dbReference>
<feature type="domain" description="PA" evidence="14">
    <location>
        <begin position="466"/>
        <end position="528"/>
    </location>
</feature>
<evidence type="ECO:0000256" key="1">
    <source>
        <dbReference type="ARBA" id="ARBA00004613"/>
    </source>
</evidence>
<evidence type="ECO:0000256" key="2">
    <source>
        <dbReference type="ARBA" id="ARBA00011073"/>
    </source>
</evidence>